<dbReference type="GO" id="GO:0005886">
    <property type="term" value="C:plasma membrane"/>
    <property type="evidence" value="ECO:0007669"/>
    <property type="project" value="TreeGrafter"/>
</dbReference>
<evidence type="ECO:0000313" key="2">
    <source>
        <dbReference type="Proteomes" id="UP001359886"/>
    </source>
</evidence>
<sequence length="968" mass="102696">MPRWIESFLTDISRDLLGHTARSERIAVNPWTLVLEVEGFALDDPDGTTWLSFDHLRINLQVSGLFRRAWTLREFHLDGPRLRIERFGSGETRLGRVLASLPESQAEDAPESGSLPRLLISDFSITGGAVRVVDAVPEPAQDLSFAPIEIRVSDLSTLEEREGDKAIAVELPGGATLRLNGKVHLAPTEIAGSLRVERADLAPVLPYLRSAVAVDALEAWLTAGFDYRLSWPAGAGPVVELSDLELVLADVAVSAASDSGPLLRLEEVRATGGRLGFPQRRAGFDSLRVAGLSADIRSAADGRLNLQSLAVRPGAAAAPDPDAIPPDVSGAPVANDPGQGPVGWDVTVDSVDLVEGRVAFEDRAFDPPAALVLDRLNLAFENVGNQPDTEIPFDGSAVLAGGGEVNLNGRASVLPEISATAGIEVREIPVGLAQPWVSRASELKFESGLIEAGIEAVWSPDGAKSAAGTVTVSRLEVVDARDGQPLIGWERLGIERFELDLTGRDLNVTQVDLAQPQGRLTIHEDLSTNLSGLMSGPEGAADGESDAESGWGIRIARIGIADGGLDFADRSLPLPFATRIRQLDGHITTLDTGSAAPGEVELEGQVDEYGLARASGTLDAMDPLRDTDMRVEFRNLDLSSLSPYSVGFAGREIDEGQLDLDLGYRIEAGVLKASNDVVISDLVLGQKVDHPGAASLPLGLAVALLTDSNGVIDIELPVEGDVNDPEFRLGGVIWKAVAGLITKVVTAPFKLLAGLVGAESGDLGEISFLAGRSDLPPPAREKVAQLREALTRRPELAIEVPGTYVEAIDAPVLQFRDLRRTVLDRLGKPEGAAEANAGADAEATGIRDDMLDGQVRGVLEQLHRERFPESPLEAIRAEHSAPPVDDPEGVAVLDELAYAIDLRERLVQSQPVEQGELDALGEARAVAVRAALLADGGLDENRVALGPVVPGESEDGDWVVIELEVAAD</sequence>
<comment type="caution">
    <text evidence="1">The sequence shown here is derived from an EMBL/GenBank/DDBJ whole genome shotgun (WGS) entry which is preliminary data.</text>
</comment>
<dbReference type="GO" id="GO:0090313">
    <property type="term" value="P:regulation of protein targeting to membrane"/>
    <property type="evidence" value="ECO:0007669"/>
    <property type="project" value="TreeGrafter"/>
</dbReference>
<dbReference type="Proteomes" id="UP001359886">
    <property type="component" value="Unassembled WGS sequence"/>
</dbReference>
<dbReference type="PANTHER" id="PTHR30441:SF8">
    <property type="entry name" value="DUF748 DOMAIN-CONTAINING PROTEIN"/>
    <property type="match status" value="1"/>
</dbReference>
<dbReference type="Pfam" id="PF05359">
    <property type="entry name" value="DUF748"/>
    <property type="match status" value="2"/>
</dbReference>
<dbReference type="AlphaFoldDB" id="A0AAW9RA62"/>
<organism evidence="1 2">
    <name type="scientific">Elongatibacter sediminis</name>
    <dbReference type="NCBI Taxonomy" id="3119006"/>
    <lineage>
        <taxon>Bacteria</taxon>
        <taxon>Pseudomonadati</taxon>
        <taxon>Pseudomonadota</taxon>
        <taxon>Gammaproteobacteria</taxon>
        <taxon>Chromatiales</taxon>
        <taxon>Wenzhouxiangellaceae</taxon>
        <taxon>Elongatibacter</taxon>
    </lineage>
</organism>
<dbReference type="InterPro" id="IPR052894">
    <property type="entry name" value="AsmA-related"/>
</dbReference>
<gene>
    <name evidence="1" type="ORF">V3330_03620</name>
</gene>
<proteinExistence type="predicted"/>
<dbReference type="EMBL" id="JAZHOG010000002">
    <property type="protein sequence ID" value="MEJ8566708.1"/>
    <property type="molecule type" value="Genomic_DNA"/>
</dbReference>
<accession>A0AAW9RA62</accession>
<dbReference type="InterPro" id="IPR008023">
    <property type="entry name" value="DUF748"/>
</dbReference>
<protein>
    <submittedName>
        <fullName evidence="1">DUF748 domain-containing protein</fullName>
    </submittedName>
</protein>
<dbReference type="PANTHER" id="PTHR30441">
    <property type="entry name" value="DUF748 DOMAIN-CONTAINING PROTEIN"/>
    <property type="match status" value="1"/>
</dbReference>
<evidence type="ECO:0000313" key="1">
    <source>
        <dbReference type="EMBL" id="MEJ8566708.1"/>
    </source>
</evidence>
<name>A0AAW9RA62_9GAMM</name>
<reference evidence="1 2" key="1">
    <citation type="submission" date="2024-02" db="EMBL/GenBank/DDBJ databases">
        <title>A novel Wenzhouxiangellaceae bacterium, isolated from coastal sediments.</title>
        <authorList>
            <person name="Du Z.-J."/>
            <person name="Ye Y.-Q."/>
            <person name="Zhang X.-Y."/>
        </authorList>
    </citation>
    <scope>NUCLEOTIDE SEQUENCE [LARGE SCALE GENOMIC DNA]</scope>
    <source>
        <strain evidence="1 2">CH-27</strain>
    </source>
</reference>
<keyword evidence="2" id="KW-1185">Reference proteome</keyword>